<organism evidence="7 8">
    <name type="scientific">Leptospira inadai serovar Lyme str. 10</name>
    <dbReference type="NCBI Taxonomy" id="1049790"/>
    <lineage>
        <taxon>Bacteria</taxon>
        <taxon>Pseudomonadati</taxon>
        <taxon>Spirochaetota</taxon>
        <taxon>Spirochaetia</taxon>
        <taxon>Leptospirales</taxon>
        <taxon>Leptospiraceae</taxon>
        <taxon>Leptospira</taxon>
    </lineage>
</organism>
<sequence length="2375" mass="257995">MSVFKKSLIISLSLKSFKKLAIRIGLPLFILLFLSNFSIVTSVLRMLGSLPPQPLPQVVVGSDGKAVTTVPIELPPGTKGIIPQLSLSYSSTGGEGFLGWGWQLNGIHSIERDPGFGVNYGGSDSFRSSLGGQLVDVSGNRTVFHSRVENLFQYIPQGTCGDGPCTWIVADKNGITYTFGGSADSQIIAIGQTNSIRVWALNKVADSFGNGYTISYLPPDGTGAYYPNTISYLNRSIQFNYETRPDGANFSSTNATDYSQSAPVKVLNRLNNLIINVNGSLLREYEFGYSQGPVSNRSLLTIIRRDGNNQFGSESFDDLEFTYTSIQQSGGFSVSGMQQVTDLTNAKLAPSNSVFTASPLATVTGSEAQNNFPPNSRSTATQYNSLMQYLVNQPVPDRFSCNIGTGACICAALPVCYGYNPSIFNDLAFTCQAFGGWDGINGCAYGIPTALTSWLPADLDGDGVLDFIALTGTDGAVTLHARTINASGGTTFPASTTLPIFYNTYYSLSDINGDGKSDFVYESGGTLWAIYSRGASFSSPVQFSNVSLKAADRNMTVFDPYEYIFDSSIPGNKQWLSDFGASDYFADMNSDGLADFIHYDGFNFRIYINQKGSFANPIVIAANVSPYLNQFTDMNNDGVAEYVSLSTTSTNPNVILLQQQLAQLNAQQNQIQTDYNNQLAVLQTLLKASSASNLPTSASLLTLQNYYTNNSFPSDATLVQTLVTQITGGTAATATQSSTLTTDLQTAFATILGPVLVNINKVNAQLASVQAASSQISTINVTYFNLKNSSSTGYSYPIASYDPLRSFLIDINADGKPDLVTIDVITAFTYLNTGFGFTSGRSVNLNSGTRTSLVQFNFADVNADGFTDLVLYNKDSKNIETYLSNGYGFDSLSSKYSFGNLPTFQSAPDQYGNVASDIYQITVTDVDRDLNPDVVIGFLASDLSYGGIQWVRSVKRTVPEDAILTVQNGTGAQVSVSYGTVANQTNGYLAGTGNYPFFPNASPDFVVTSLTTDLTNGAAKTSLYTYTNSKFYMGLPGIGRGLGFATITETDLTTSFSTVTNYFQSSYRLAGQPNIQSSYNASGNLLSQTTISNFYYPNPFGTEIAVPQSIVKNSYRNGALLISDNKTITYDIYGKPLTTTDYLGSHTIYTQLIYADNLNTWRMGRIQESIKTVDGSLVEDNLITYNGDFVSSITKYPGTNVAQTTSFGGPDAFGNPASVTDALGATTQIAYDTTTNSLPVTKTNALGQATSYTYDYSLGLNLTETDPNGGTTSKLYDGYGRLLSVMYPGESSWNEYYTYNNTGRFNLTNLSQNESVSKQVRDNISGNVTLTNSYSDPMGNEIRSEVNTSISSVFIVTTKAYDYTTGNLIQKSNAYLSNDSPAYTTYKYADPDNLLTEIDEPDLSGTIVSTISYSGLTTNTNIAYPDGSSKTKSETKNELDQIISTVDNGKTVSYTYDPHGGQKTITDPSGLVTSISYDIAGRKTSYSDSNSGTVSYTYDLMGRVLSQTDARGSSVTNLYDQLGRLISQTTNGGEIASTFTYDDTSVSNAIGRLTKVTDSSGSSTFAYDVKGNVTRKTKSIDDLTFVVLKSYDSLGRVLTLTYPDGSKTHSSYSVNNYLNMITFDSADGTSTGYTVISYNGPTIDSATGYPTVTRSTGNGVVQNIGFDKIKLRVLELKTTLPNSTINGDIAYSYDGSGNITTLQDKVTPARTQTFTYDSWNRIISATGIYGSQTYAYTSNGNITQKDGYTLTYGDSTHANAVTSAYSQNTGTVNYTYDASGNMTSRNGDTLIYDSKGRMVEYDPNGGGSILYTYDYAGNRIKANNQNTATVTYFLEDLYEIVRAPSTSEQHTLYIKGLEGDLVSQLTRNNAVLITSNNVENQRKPILASAFMQPFCKDVAGDCGEYWKNRVTGPSSKFFTHSSFFMKGIPTDLFASYYYVFLLFLLYLLYPYLKKGNEFLGRAKIVGLGSPALLLSLVVAFSVQGCNGFLGGGGSGQAPWILALGSSTNPNTPTFNSPVASGVGAISGGTPVAGMYFYHPDHLGSTTLVTDGNGNPAPGPGQSGVSHVSYMPYGQIDRNDSFGPNIFRYQYTGQINDTDTGLYFYKSRYYDSVLGTFIQPDDRINPGINGTNRFMYVSGNPVGSNDPTGHVDWSQAIHMLDQIIGHMMWKSFNHGAGWNKFASQIGKFNLSKATFIPKGKLFWDPANTIFSARKMGRWYNTSRFFKSDRQIRGYYRNTANAVVDSSIYAYGHGDFGDCRDQLGPQTCSLLMQFGFFKYFDDLDKFKQKGDWDRITKIYIHFRFKDGVQVGLDEAHSECGTTKSLTEDFYWGSQEFEGQGYPDGATGDIKRQEAKVQIIENTFLLYKACTATPGSGE</sequence>
<dbReference type="Pfam" id="PF03534">
    <property type="entry name" value="SpvB"/>
    <property type="match status" value="1"/>
</dbReference>
<feature type="domain" description="Teneurin-like YD-shell" evidence="6">
    <location>
        <begin position="1688"/>
        <end position="1836"/>
    </location>
</feature>
<dbReference type="Proteomes" id="UP000018719">
    <property type="component" value="Unassembled WGS sequence"/>
</dbReference>
<keyword evidence="5" id="KW-0472">Membrane</keyword>
<dbReference type="Gene3D" id="2.180.10.10">
    <property type="entry name" value="RHS repeat-associated core"/>
    <property type="match status" value="3"/>
</dbReference>
<evidence type="ECO:0000313" key="8">
    <source>
        <dbReference type="Proteomes" id="UP000018719"/>
    </source>
</evidence>
<dbReference type="InterPro" id="IPR028994">
    <property type="entry name" value="Integrin_alpha_N"/>
</dbReference>
<dbReference type="PANTHER" id="PTHR32305:SF15">
    <property type="entry name" value="PROTEIN RHSA-RELATED"/>
    <property type="match status" value="1"/>
</dbReference>
<keyword evidence="5" id="KW-0812">Transmembrane</keyword>
<keyword evidence="2" id="KW-0964">Secreted</keyword>
<dbReference type="InterPro" id="IPR056823">
    <property type="entry name" value="TEN-like_YD-shell"/>
</dbReference>
<keyword evidence="5" id="KW-1133">Transmembrane helix</keyword>
<evidence type="ECO:0000256" key="2">
    <source>
        <dbReference type="ARBA" id="ARBA00022525"/>
    </source>
</evidence>
<feature type="domain" description="Teneurin-like YD-shell" evidence="6">
    <location>
        <begin position="1211"/>
        <end position="1574"/>
    </location>
</feature>
<proteinExistence type="predicted"/>
<protein>
    <submittedName>
        <fullName evidence="7">Insecticide toxin TcdB middle/N-terminal domain protein</fullName>
    </submittedName>
</protein>
<evidence type="ECO:0000313" key="7">
    <source>
        <dbReference type="EMBL" id="EQA35319.1"/>
    </source>
</evidence>
<dbReference type="InterPro" id="IPR006530">
    <property type="entry name" value="YD"/>
</dbReference>
<keyword evidence="3" id="KW-0677">Repeat</keyword>
<dbReference type="InterPro" id="IPR050708">
    <property type="entry name" value="T6SS_VgrG/RHS"/>
</dbReference>
<evidence type="ECO:0000256" key="4">
    <source>
        <dbReference type="ARBA" id="ARBA00023026"/>
    </source>
</evidence>
<dbReference type="PANTHER" id="PTHR32305">
    <property type="match status" value="1"/>
</dbReference>
<feature type="transmembrane region" description="Helical" evidence="5">
    <location>
        <begin position="1964"/>
        <end position="1982"/>
    </location>
</feature>
<evidence type="ECO:0000256" key="5">
    <source>
        <dbReference type="SAM" id="Phobius"/>
    </source>
</evidence>
<dbReference type="GO" id="GO:0005737">
    <property type="term" value="C:cytoplasm"/>
    <property type="evidence" value="ECO:0007669"/>
    <property type="project" value="InterPro"/>
</dbReference>
<comment type="caution">
    <text evidence="7">The sequence shown here is derived from an EMBL/GenBank/DDBJ whole genome shotgun (WGS) entry which is preliminary data.</text>
</comment>
<dbReference type="RefSeq" id="WP_020989131.1">
    <property type="nucleotide sequence ID" value="NZ_AHMM02000025.1"/>
</dbReference>
<evidence type="ECO:0000256" key="3">
    <source>
        <dbReference type="ARBA" id="ARBA00022737"/>
    </source>
</evidence>
<dbReference type="GO" id="GO:0005576">
    <property type="term" value="C:extracellular region"/>
    <property type="evidence" value="ECO:0007669"/>
    <property type="project" value="UniProtKB-SubCell"/>
</dbReference>
<reference evidence="7 8" key="1">
    <citation type="submission" date="2013-05" db="EMBL/GenBank/DDBJ databases">
        <authorList>
            <person name="Harkins D.M."/>
            <person name="Durkin A.S."/>
            <person name="Brinkac L.M."/>
            <person name="Haft D.H."/>
            <person name="Selengut J.D."/>
            <person name="Sanka R."/>
            <person name="DePew J."/>
            <person name="Purushe J."/>
            <person name="Hartskeerl R.A."/>
            <person name="Ahmed A."/>
            <person name="van der Linden H."/>
            <person name="Goris M.G.A."/>
            <person name="Vinetz J.M."/>
            <person name="Sutton G.G."/>
            <person name="Nierman W.C."/>
            <person name="Fouts D.E."/>
        </authorList>
    </citation>
    <scope>NUCLEOTIDE SEQUENCE [LARGE SCALE GENOMIC DNA]</scope>
    <source>
        <strain evidence="7 8">10</strain>
    </source>
</reference>
<dbReference type="Pfam" id="PF25023">
    <property type="entry name" value="TEN_YD-shell"/>
    <property type="match status" value="2"/>
</dbReference>
<keyword evidence="4" id="KW-0843">Virulence</keyword>
<feature type="transmembrane region" description="Helical" evidence="5">
    <location>
        <begin position="1935"/>
        <end position="1952"/>
    </location>
</feature>
<dbReference type="SUPFAM" id="SSF69318">
    <property type="entry name" value="Integrin alpha N-terminal domain"/>
    <property type="match status" value="2"/>
</dbReference>
<comment type="subcellular location">
    <subcellularLocation>
        <location evidence="1">Secreted</location>
    </subcellularLocation>
</comment>
<dbReference type="EMBL" id="AHMM02000025">
    <property type="protein sequence ID" value="EQA35319.1"/>
    <property type="molecule type" value="Genomic_DNA"/>
</dbReference>
<evidence type="ECO:0000259" key="6">
    <source>
        <dbReference type="Pfam" id="PF25023"/>
    </source>
</evidence>
<dbReference type="NCBIfam" id="TIGR01643">
    <property type="entry name" value="YD_repeat_2x"/>
    <property type="match status" value="1"/>
</dbReference>
<accession>V6HRY3</accession>
<name>V6HRY3_9LEPT</name>
<gene>
    <name evidence="7" type="ORF">LEP1GSC047_1371</name>
</gene>
<dbReference type="InterPro" id="IPR022385">
    <property type="entry name" value="Rhs_assc_core"/>
</dbReference>
<dbReference type="NCBIfam" id="TIGR03696">
    <property type="entry name" value="Rhs_assc_core"/>
    <property type="match status" value="1"/>
</dbReference>
<evidence type="ECO:0000256" key="1">
    <source>
        <dbReference type="ARBA" id="ARBA00004613"/>
    </source>
</evidence>
<dbReference type="STRING" id="1049790.LEP1GSC047_1371"/>
<dbReference type="InterPro" id="IPR003284">
    <property type="entry name" value="Sal_SpvB"/>
</dbReference>
<feature type="transmembrane region" description="Helical" evidence="5">
    <location>
        <begin position="20"/>
        <end position="44"/>
    </location>
</feature>